<dbReference type="Proteomes" id="UP000094067">
    <property type="component" value="Unassembled WGS sequence"/>
</dbReference>
<sequence length="86" mass="9679">MLIMNPINPMKLLQIRASWEQFKARHPKFPSFLNAVSKGAVTEGTLIEMTITTADGKQYSSNLKLTSEDMQLVNDMKEMFSGQQGN</sequence>
<organism evidence="2 4">
    <name type="scientific">Eisenbergiella tayi</name>
    <dbReference type="NCBI Taxonomy" id="1432052"/>
    <lineage>
        <taxon>Bacteria</taxon>
        <taxon>Bacillati</taxon>
        <taxon>Bacillota</taxon>
        <taxon>Clostridia</taxon>
        <taxon>Lachnospirales</taxon>
        <taxon>Lachnospiraceae</taxon>
        <taxon>Eisenbergiella</taxon>
    </lineage>
</organism>
<evidence type="ECO:0000313" key="1">
    <source>
        <dbReference type="EMBL" id="ODM07467.1"/>
    </source>
</evidence>
<dbReference type="PATRIC" id="fig|1432052.3.peg.3013"/>
<evidence type="ECO:0000313" key="4">
    <source>
        <dbReference type="Proteomes" id="UP000095003"/>
    </source>
</evidence>
<dbReference type="Proteomes" id="UP000095003">
    <property type="component" value="Unassembled WGS sequence"/>
</dbReference>
<protein>
    <submittedName>
        <fullName evidence="2">Uncharacterized protein</fullName>
    </submittedName>
</protein>
<dbReference type="EMBL" id="MCGH01000002">
    <property type="protein sequence ID" value="ODM07467.1"/>
    <property type="molecule type" value="Genomic_DNA"/>
</dbReference>
<evidence type="ECO:0000313" key="2">
    <source>
        <dbReference type="EMBL" id="ODM12114.1"/>
    </source>
</evidence>
<dbReference type="AlphaFoldDB" id="A0A1E3ATY9"/>
<proteinExistence type="predicted"/>
<evidence type="ECO:0000313" key="3">
    <source>
        <dbReference type="Proteomes" id="UP000094067"/>
    </source>
</evidence>
<gene>
    <name evidence="2" type="ORF">BEH84_02729</name>
    <name evidence="1" type="ORF">BEI61_03357</name>
</gene>
<accession>A0A1E3ATY9</accession>
<reference evidence="3 4" key="1">
    <citation type="submission" date="2016-07" db="EMBL/GenBank/DDBJ databases">
        <title>Characterization of isolates of Eisenbergiella tayi derived from blood cultures, using whole genome sequencing.</title>
        <authorList>
            <person name="Burdz T."/>
            <person name="Wiebe D."/>
            <person name="Huynh C."/>
            <person name="Bernard K."/>
        </authorList>
    </citation>
    <scope>NUCLEOTIDE SEQUENCE [LARGE SCALE GENOMIC DNA]</scope>
    <source>
        <strain evidence="1 3">NML 110608</strain>
        <strain evidence="2 4">NML 120489</strain>
    </source>
</reference>
<name>A0A1E3ATY9_9FIRM</name>
<comment type="caution">
    <text evidence="2">The sequence shown here is derived from an EMBL/GenBank/DDBJ whole genome shotgun (WGS) entry which is preliminary data.</text>
</comment>
<dbReference type="EMBL" id="MCGI01000002">
    <property type="protein sequence ID" value="ODM12114.1"/>
    <property type="molecule type" value="Genomic_DNA"/>
</dbReference>